<dbReference type="KEGG" id="plen:EIM92_16040"/>
<evidence type="ECO:0000256" key="4">
    <source>
        <dbReference type="ARBA" id="ARBA00022989"/>
    </source>
</evidence>
<feature type="transmembrane region" description="Helical" evidence="6">
    <location>
        <begin position="109"/>
        <end position="135"/>
    </location>
</feature>
<name>A0A3Q8S5I8_9BACL</name>
<keyword evidence="4 6" id="KW-1133">Transmembrane helix</keyword>
<evidence type="ECO:0000313" key="8">
    <source>
        <dbReference type="Proteomes" id="UP000273145"/>
    </source>
</evidence>
<evidence type="ECO:0000256" key="5">
    <source>
        <dbReference type="ARBA" id="ARBA00023136"/>
    </source>
</evidence>
<dbReference type="Proteomes" id="UP000273145">
    <property type="component" value="Chromosome"/>
</dbReference>
<dbReference type="PANTHER" id="PTHR30086">
    <property type="entry name" value="ARGININE EXPORTER PROTEIN ARGO"/>
    <property type="match status" value="1"/>
</dbReference>
<comment type="subcellular location">
    <subcellularLocation>
        <location evidence="1">Cell membrane</location>
        <topology evidence="1">Multi-pass membrane protein</topology>
    </subcellularLocation>
</comment>
<dbReference type="PANTHER" id="PTHR30086:SF20">
    <property type="entry name" value="ARGININE EXPORTER PROTEIN ARGO-RELATED"/>
    <property type="match status" value="1"/>
</dbReference>
<feature type="transmembrane region" description="Helical" evidence="6">
    <location>
        <begin position="69"/>
        <end position="88"/>
    </location>
</feature>
<reference evidence="7 8" key="1">
    <citation type="submission" date="2018-11" db="EMBL/GenBank/DDBJ databases">
        <title>Genome sequencing of Paenibacillus lentus DSM25539(T).</title>
        <authorList>
            <person name="Kook J.-K."/>
            <person name="Park S.-N."/>
            <person name="Lim Y.K."/>
        </authorList>
    </citation>
    <scope>NUCLEOTIDE SEQUENCE [LARGE SCALE GENOMIC DNA]</scope>
    <source>
        <strain evidence="7 8">DSM 25539</strain>
    </source>
</reference>
<keyword evidence="5 6" id="KW-0472">Membrane</keyword>
<dbReference type="Pfam" id="PF01810">
    <property type="entry name" value="LysE"/>
    <property type="match status" value="1"/>
</dbReference>
<evidence type="ECO:0000256" key="1">
    <source>
        <dbReference type="ARBA" id="ARBA00004651"/>
    </source>
</evidence>
<evidence type="ECO:0000313" key="7">
    <source>
        <dbReference type="EMBL" id="AZK47479.1"/>
    </source>
</evidence>
<gene>
    <name evidence="7" type="ORF">EIM92_16040</name>
</gene>
<dbReference type="GO" id="GO:0005886">
    <property type="term" value="C:plasma membrane"/>
    <property type="evidence" value="ECO:0007669"/>
    <property type="project" value="UniProtKB-SubCell"/>
</dbReference>
<sequence>MLSEWIWKGIILGLSIAAPVGPISIICIKKTLASGMRVGLYSGLGAATADAVYGLIAGFGLIWVSDFLLQFKGTIQLLGGLFICYLGIKFMRSGGHIPIEEQVARQSPFSSYIVTFLLTLSNPMTILLFIGIFGASGILFSQTPYDVPLLVGGVFFGSMLWWLLLVGIVAFLKSSLFKARSLAFINKLSGLVMICFGVSALFQYWAAA</sequence>
<feature type="transmembrane region" description="Helical" evidence="6">
    <location>
        <begin position="147"/>
        <end position="172"/>
    </location>
</feature>
<dbReference type="OrthoDB" id="7874789at2"/>
<feature type="transmembrane region" description="Helical" evidence="6">
    <location>
        <begin position="6"/>
        <end position="28"/>
    </location>
</feature>
<organism evidence="7 8">
    <name type="scientific">Paenibacillus lentus</name>
    <dbReference type="NCBI Taxonomy" id="1338368"/>
    <lineage>
        <taxon>Bacteria</taxon>
        <taxon>Bacillati</taxon>
        <taxon>Bacillota</taxon>
        <taxon>Bacilli</taxon>
        <taxon>Bacillales</taxon>
        <taxon>Paenibacillaceae</taxon>
        <taxon>Paenibacillus</taxon>
    </lineage>
</organism>
<keyword evidence="8" id="KW-1185">Reference proteome</keyword>
<accession>A0A3Q8S5I8</accession>
<evidence type="ECO:0000256" key="2">
    <source>
        <dbReference type="ARBA" id="ARBA00022475"/>
    </source>
</evidence>
<feature type="transmembrane region" description="Helical" evidence="6">
    <location>
        <begin position="40"/>
        <end position="63"/>
    </location>
</feature>
<proteinExistence type="predicted"/>
<protein>
    <submittedName>
        <fullName evidence="7">LysE family translocator</fullName>
    </submittedName>
</protein>
<evidence type="ECO:0000256" key="6">
    <source>
        <dbReference type="SAM" id="Phobius"/>
    </source>
</evidence>
<dbReference type="RefSeq" id="WP_125083505.1">
    <property type="nucleotide sequence ID" value="NZ_CP034248.1"/>
</dbReference>
<dbReference type="GO" id="GO:0015171">
    <property type="term" value="F:amino acid transmembrane transporter activity"/>
    <property type="evidence" value="ECO:0007669"/>
    <property type="project" value="TreeGrafter"/>
</dbReference>
<keyword evidence="2" id="KW-1003">Cell membrane</keyword>
<dbReference type="AlphaFoldDB" id="A0A3Q8S5I8"/>
<dbReference type="InterPro" id="IPR001123">
    <property type="entry name" value="LeuE-type"/>
</dbReference>
<keyword evidence="3 6" id="KW-0812">Transmembrane</keyword>
<feature type="transmembrane region" description="Helical" evidence="6">
    <location>
        <begin position="184"/>
        <end position="206"/>
    </location>
</feature>
<evidence type="ECO:0000256" key="3">
    <source>
        <dbReference type="ARBA" id="ARBA00022692"/>
    </source>
</evidence>
<dbReference type="EMBL" id="CP034248">
    <property type="protein sequence ID" value="AZK47479.1"/>
    <property type="molecule type" value="Genomic_DNA"/>
</dbReference>